<feature type="domain" description="DhaL" evidence="5">
    <location>
        <begin position="231"/>
        <end position="272"/>
    </location>
</feature>
<sequence>MARHLDSSSVSWLLTQILPPSIFPFAQCRTAKAEAPTNQGGNSKRASYNSKHQVPQILNAGSGGSGHEPAHAGFVGPGMLTAAVSRDVFASPPVDSILANYTGDRLNFGLAAEQAKSKGYKMEMVIVGDDCALPPPRGIAGRRGLAGTILVHKIRATPIMELMIAARKAVPELQLVYGIVVDRVYNGTLMTSLDMAGNRPPAKFPVPLPPSPSIKDDEIFAPSQELSKQGCILEAAIEASATAIINLKDSLNEWDSKVGDGDCGTTRCNNYS</sequence>
<organism evidence="7 8">
    <name type="scientific">Miscanthus lutarioriparius</name>
    <dbReference type="NCBI Taxonomy" id="422564"/>
    <lineage>
        <taxon>Eukaryota</taxon>
        <taxon>Viridiplantae</taxon>
        <taxon>Streptophyta</taxon>
        <taxon>Embryophyta</taxon>
        <taxon>Tracheophyta</taxon>
        <taxon>Spermatophyta</taxon>
        <taxon>Magnoliopsida</taxon>
        <taxon>Liliopsida</taxon>
        <taxon>Poales</taxon>
        <taxon>Poaceae</taxon>
        <taxon>PACMAD clade</taxon>
        <taxon>Panicoideae</taxon>
        <taxon>Andropogonodae</taxon>
        <taxon>Andropogoneae</taxon>
        <taxon>Saccharinae</taxon>
        <taxon>Miscanthus</taxon>
    </lineage>
</organism>
<keyword evidence="3" id="KW-0418">Kinase</keyword>
<gene>
    <name evidence="7" type="ORF">NCGR_LOCUS13143</name>
</gene>
<dbReference type="OrthoDB" id="1926582at2759"/>
<keyword evidence="4" id="KW-0067">ATP-binding</keyword>
<evidence type="ECO:0000313" key="7">
    <source>
        <dbReference type="EMBL" id="CAD6219505.1"/>
    </source>
</evidence>
<dbReference type="AlphaFoldDB" id="A0A811N1P6"/>
<dbReference type="PANTHER" id="PTHR28629:SF4">
    <property type="entry name" value="TRIOKINASE_FMN CYCLASE"/>
    <property type="match status" value="1"/>
</dbReference>
<dbReference type="Pfam" id="PF02733">
    <property type="entry name" value="Dak1"/>
    <property type="match status" value="1"/>
</dbReference>
<dbReference type="GO" id="GO:0019563">
    <property type="term" value="P:glycerol catabolic process"/>
    <property type="evidence" value="ECO:0007669"/>
    <property type="project" value="TreeGrafter"/>
</dbReference>
<evidence type="ECO:0000259" key="5">
    <source>
        <dbReference type="PROSITE" id="PS51480"/>
    </source>
</evidence>
<feature type="domain" description="DhaK" evidence="6">
    <location>
        <begin position="13"/>
        <end position="272"/>
    </location>
</feature>
<dbReference type="GO" id="GO:0004371">
    <property type="term" value="F:glycerone kinase activity"/>
    <property type="evidence" value="ECO:0007669"/>
    <property type="project" value="InterPro"/>
</dbReference>
<dbReference type="PROSITE" id="PS51480">
    <property type="entry name" value="DHAL"/>
    <property type="match status" value="1"/>
</dbReference>
<dbReference type="Gene3D" id="1.25.40.340">
    <property type="match status" value="1"/>
</dbReference>
<dbReference type="Gene3D" id="3.40.50.10440">
    <property type="entry name" value="Dihydroxyacetone kinase, domain 1"/>
    <property type="match status" value="2"/>
</dbReference>
<reference evidence="7" key="1">
    <citation type="submission" date="2020-10" db="EMBL/GenBank/DDBJ databases">
        <authorList>
            <person name="Han B."/>
            <person name="Lu T."/>
            <person name="Zhao Q."/>
            <person name="Huang X."/>
            <person name="Zhao Y."/>
        </authorList>
    </citation>
    <scope>NUCLEOTIDE SEQUENCE</scope>
</reference>
<evidence type="ECO:0000259" key="6">
    <source>
        <dbReference type="PROSITE" id="PS51481"/>
    </source>
</evidence>
<dbReference type="PROSITE" id="PS51481">
    <property type="entry name" value="DHAK"/>
    <property type="match status" value="1"/>
</dbReference>
<comment type="caution">
    <text evidence="7">The sequence shown here is derived from an EMBL/GenBank/DDBJ whole genome shotgun (WGS) entry which is preliminary data.</text>
</comment>
<accession>A0A811N1P6</accession>
<name>A0A811N1P6_9POAL</name>
<keyword evidence="1" id="KW-0808">Transferase</keyword>
<keyword evidence="2" id="KW-0547">Nucleotide-binding</keyword>
<dbReference type="GO" id="GO:0005829">
    <property type="term" value="C:cytosol"/>
    <property type="evidence" value="ECO:0007669"/>
    <property type="project" value="TreeGrafter"/>
</dbReference>
<evidence type="ECO:0000256" key="3">
    <source>
        <dbReference type="ARBA" id="ARBA00022777"/>
    </source>
</evidence>
<dbReference type="GO" id="GO:0005524">
    <property type="term" value="F:ATP binding"/>
    <property type="evidence" value="ECO:0007669"/>
    <property type="project" value="UniProtKB-KW"/>
</dbReference>
<evidence type="ECO:0008006" key="9">
    <source>
        <dbReference type="Google" id="ProtNLM"/>
    </source>
</evidence>
<dbReference type="Proteomes" id="UP000604825">
    <property type="component" value="Unassembled WGS sequence"/>
</dbReference>
<dbReference type="InterPro" id="IPR036117">
    <property type="entry name" value="DhaL_dom_sf"/>
</dbReference>
<dbReference type="SUPFAM" id="SSF101473">
    <property type="entry name" value="DhaL-like"/>
    <property type="match status" value="1"/>
</dbReference>
<evidence type="ECO:0000313" key="8">
    <source>
        <dbReference type="Proteomes" id="UP000604825"/>
    </source>
</evidence>
<dbReference type="EMBL" id="CAJGYO010000003">
    <property type="protein sequence ID" value="CAD6219505.1"/>
    <property type="molecule type" value="Genomic_DNA"/>
</dbReference>
<evidence type="ECO:0000256" key="2">
    <source>
        <dbReference type="ARBA" id="ARBA00022741"/>
    </source>
</evidence>
<protein>
    <recommendedName>
        <fullName evidence="9">DhaK domain-containing protein</fullName>
    </recommendedName>
</protein>
<dbReference type="SUPFAM" id="SSF82549">
    <property type="entry name" value="DAK1/DegV-like"/>
    <property type="match status" value="1"/>
</dbReference>
<proteinExistence type="predicted"/>
<keyword evidence="8" id="KW-1185">Reference proteome</keyword>
<dbReference type="PANTHER" id="PTHR28629">
    <property type="entry name" value="TRIOKINASE/FMN CYCLASE"/>
    <property type="match status" value="1"/>
</dbReference>
<dbReference type="InterPro" id="IPR050861">
    <property type="entry name" value="Dihydroxyacetone_Kinase"/>
</dbReference>
<dbReference type="InterPro" id="IPR004007">
    <property type="entry name" value="DhaL_dom"/>
</dbReference>
<dbReference type="InterPro" id="IPR004006">
    <property type="entry name" value="DhaK_dom"/>
</dbReference>
<evidence type="ECO:0000256" key="4">
    <source>
        <dbReference type="ARBA" id="ARBA00022840"/>
    </source>
</evidence>
<evidence type="ECO:0000256" key="1">
    <source>
        <dbReference type="ARBA" id="ARBA00022679"/>
    </source>
</evidence>